<reference evidence="2 3" key="1">
    <citation type="submission" date="2021-06" db="EMBL/GenBank/DDBJ databases">
        <authorList>
            <person name="Sun Q."/>
            <person name="Li D."/>
        </authorList>
    </citation>
    <scope>NUCLEOTIDE SEQUENCE [LARGE SCALE GENOMIC DNA]</scope>
    <source>
        <strain evidence="2 3">MSJ-2</strain>
    </source>
</reference>
<dbReference type="Proteomes" id="UP000787672">
    <property type="component" value="Unassembled WGS sequence"/>
</dbReference>
<dbReference type="InterPro" id="IPR009577">
    <property type="entry name" value="Sm_multidrug_ex"/>
</dbReference>
<feature type="transmembrane region" description="Helical" evidence="1">
    <location>
        <begin position="121"/>
        <end position="146"/>
    </location>
</feature>
<protein>
    <submittedName>
        <fullName evidence="2">Small multi-drug export protein</fullName>
    </submittedName>
</protein>
<proteinExistence type="predicted"/>
<gene>
    <name evidence="2" type="ORF">KQI82_07080</name>
</gene>
<organism evidence="2 3">
    <name type="scientific">Dysosmobacter acutus</name>
    <dbReference type="NCBI Taxonomy" id="2841504"/>
    <lineage>
        <taxon>Bacteria</taxon>
        <taxon>Bacillati</taxon>
        <taxon>Bacillota</taxon>
        <taxon>Clostridia</taxon>
        <taxon>Eubacteriales</taxon>
        <taxon>Oscillospiraceae</taxon>
        <taxon>Dysosmobacter</taxon>
    </lineage>
</organism>
<name>A0ABS6F8R8_9FIRM</name>
<evidence type="ECO:0000256" key="1">
    <source>
        <dbReference type="SAM" id="Phobius"/>
    </source>
</evidence>
<dbReference type="PANTHER" id="PTHR36007">
    <property type="entry name" value="TRANSPORT PROTEIN-RELATED"/>
    <property type="match status" value="1"/>
</dbReference>
<keyword evidence="1" id="KW-0472">Membrane</keyword>
<dbReference type="EMBL" id="JAHLQN010000001">
    <property type="protein sequence ID" value="MBU5626678.1"/>
    <property type="molecule type" value="Genomic_DNA"/>
</dbReference>
<evidence type="ECO:0000313" key="3">
    <source>
        <dbReference type="Proteomes" id="UP000787672"/>
    </source>
</evidence>
<sequence>MLSTAFISLVPVIELRGGIPYGIACGLGAGEAFWAAVIGNMLPVPFIILLVRRVFDWLRSGRYWGPKIGWLERKAHIKGRMVRKYRVIGLCILVAIPLPGTGAWTGALVAGVLGIRLRSSLPAIFLGVLIAGAIVTAITCGALSAFQ</sequence>
<evidence type="ECO:0000313" key="2">
    <source>
        <dbReference type="EMBL" id="MBU5626678.1"/>
    </source>
</evidence>
<feature type="transmembrane region" description="Helical" evidence="1">
    <location>
        <begin position="87"/>
        <end position="115"/>
    </location>
</feature>
<comment type="caution">
    <text evidence="2">The sequence shown here is derived from an EMBL/GenBank/DDBJ whole genome shotgun (WGS) entry which is preliminary data.</text>
</comment>
<keyword evidence="3" id="KW-1185">Reference proteome</keyword>
<dbReference type="Pfam" id="PF06695">
    <property type="entry name" value="Sm_multidrug_ex"/>
    <property type="match status" value="1"/>
</dbReference>
<feature type="transmembrane region" description="Helical" evidence="1">
    <location>
        <begin position="33"/>
        <end position="51"/>
    </location>
</feature>
<dbReference type="PANTHER" id="PTHR36007:SF2">
    <property type="entry name" value="TRANSPORT PROTEIN-RELATED"/>
    <property type="match status" value="1"/>
</dbReference>
<keyword evidence="1" id="KW-0812">Transmembrane</keyword>
<keyword evidence="1" id="KW-1133">Transmembrane helix</keyword>
<accession>A0ABS6F8R8</accession>